<evidence type="ECO:0000256" key="11">
    <source>
        <dbReference type="ARBA" id="ARBA00023316"/>
    </source>
</evidence>
<protein>
    <recommendedName>
        <fullName evidence="4">serine-type D-Ala-D-Ala carboxypeptidase</fullName>
        <ecNumber evidence="4">3.4.16.4</ecNumber>
    </recommendedName>
</protein>
<keyword evidence="10" id="KW-0573">Peptidoglycan synthesis</keyword>
<proteinExistence type="inferred from homology"/>
<dbReference type="InterPro" id="IPR037167">
    <property type="entry name" value="Peptidase_S11_C_sf"/>
</dbReference>
<dbReference type="GO" id="GO:0071555">
    <property type="term" value="P:cell wall organization"/>
    <property type="evidence" value="ECO:0007669"/>
    <property type="project" value="UniProtKB-KW"/>
</dbReference>
<evidence type="ECO:0000256" key="9">
    <source>
        <dbReference type="ARBA" id="ARBA00022960"/>
    </source>
</evidence>
<dbReference type="UniPathway" id="UPA00219"/>
<keyword evidence="18" id="KW-1185">Reference proteome</keyword>
<dbReference type="Gene3D" id="3.40.710.10">
    <property type="entry name" value="DD-peptidase/beta-lactamase superfamily"/>
    <property type="match status" value="1"/>
</dbReference>
<evidence type="ECO:0000256" key="1">
    <source>
        <dbReference type="ARBA" id="ARBA00003217"/>
    </source>
</evidence>
<dbReference type="STRING" id="698758.AXY_00100"/>
<dbReference type="HOGENOM" id="CLU_027070_8_2_9"/>
<comment type="pathway">
    <text evidence="2">Cell wall biogenesis; peptidoglycan biosynthesis.</text>
</comment>
<keyword evidence="6" id="KW-0645">Protease</keyword>
<dbReference type="SUPFAM" id="SSF56601">
    <property type="entry name" value="beta-lactamase/transpeptidase-like"/>
    <property type="match status" value="1"/>
</dbReference>
<accession>K0IYT3</accession>
<evidence type="ECO:0000256" key="5">
    <source>
        <dbReference type="ARBA" id="ARBA00022645"/>
    </source>
</evidence>
<dbReference type="eggNOG" id="COG1686">
    <property type="taxonomic scope" value="Bacteria"/>
</dbReference>
<reference evidence="17 18" key="1">
    <citation type="submission" date="2011-01" db="EMBL/GenBank/DDBJ databases">
        <title>Whole genome sequence of Amphibacillus xylinus NBRC 15112.</title>
        <authorList>
            <person name="Nakazawa H."/>
            <person name="Katano Y."/>
            <person name="Nakamura S."/>
            <person name="Sasagawa M."/>
            <person name="Fukada J."/>
            <person name="Arai T."/>
            <person name="Sasakura N."/>
            <person name="Mochizuki D."/>
            <person name="Hosoyama A."/>
            <person name="Harada K."/>
            <person name="Horikawa H."/>
            <person name="Kato Y."/>
            <person name="Harada T."/>
            <person name="Sasaki K."/>
            <person name="Sekiguchi M."/>
            <person name="Hodoyama M."/>
            <person name="Nishiko R."/>
            <person name="Narita H."/>
            <person name="Hanamaki A."/>
            <person name="Hata C."/>
            <person name="Konno Y."/>
            <person name="Niimura Y."/>
            <person name="Yamazaki S."/>
            <person name="Fujita N."/>
        </authorList>
    </citation>
    <scope>NUCLEOTIDE SEQUENCE [LARGE SCALE GENOMIC DNA]</scope>
    <source>
        <strain evidence="18">ATCC 51415 / DSM 6626 / JCM 7361 / LMG 17667 / NBRC 15112 / Ep01</strain>
    </source>
</reference>
<feature type="active site" description="Proton acceptor" evidence="13">
    <location>
        <position position="67"/>
    </location>
</feature>
<evidence type="ECO:0000259" key="16">
    <source>
        <dbReference type="SMART" id="SM00936"/>
    </source>
</evidence>
<feature type="active site" evidence="13">
    <location>
        <position position="128"/>
    </location>
</feature>
<dbReference type="InterPro" id="IPR012338">
    <property type="entry name" value="Beta-lactam/transpept-like"/>
</dbReference>
<dbReference type="GO" id="GO:0009252">
    <property type="term" value="P:peptidoglycan biosynthetic process"/>
    <property type="evidence" value="ECO:0007669"/>
    <property type="project" value="UniProtKB-UniPathway"/>
</dbReference>
<dbReference type="Gene3D" id="2.60.410.10">
    <property type="entry name" value="D-Ala-D-Ala carboxypeptidase, C-terminal domain"/>
    <property type="match status" value="1"/>
</dbReference>
<evidence type="ECO:0000256" key="14">
    <source>
        <dbReference type="PIRSR" id="PIRSR618044-2"/>
    </source>
</evidence>
<evidence type="ECO:0000256" key="2">
    <source>
        <dbReference type="ARBA" id="ARBA00004752"/>
    </source>
</evidence>
<dbReference type="KEGG" id="axl:AXY_00100"/>
<evidence type="ECO:0000256" key="15">
    <source>
        <dbReference type="RuleBase" id="RU004016"/>
    </source>
</evidence>
<gene>
    <name evidence="17" type="primary">dacA</name>
    <name evidence="17" type="ordered locus">AXY_00100</name>
</gene>
<comment type="function">
    <text evidence="1">Removes C-terminal D-alanyl residues from sugar-peptide cell wall precursors.</text>
</comment>
<sequence>MRYIKKTIVKLIILTFLLSIFQPNLLKVNAQSLNIEAESAILVDAETGEILFAKNADLKLPPASMTKMMTEYLVLEAIETGQISWDTTTWISDYAYSISANNSFSGIGLRQNKDYTVRQLYEGMSIISDNATTIALAEMIAGSEGEFVKMMNAKGQELGLTDFEFVNSTGLPNSSLGENYPEGTDPNGDNLMSARSAALLAYHLINDYPEVLDFSSTITSELDDQPLENLNWMLPWNNTNFAQYYVEGVDGLKTGYTDVAGYCFTGTAIRDGRRLITVVMRADSYGSRFKETAKLLNYGFGEFEKLELYEAGYQLADYETVEVAKGKEDVVNIELADPMSTLVRFGEEESYSIEYILDETKLNEDGKLVAPIEKGEKIGVAKLNYNGNADYGNILSDHDGQTVDLITSDSIEKNNWFMLMIGAIGDFFGELFSSVAESVSNWF</sequence>
<evidence type="ECO:0000256" key="8">
    <source>
        <dbReference type="ARBA" id="ARBA00022801"/>
    </source>
</evidence>
<dbReference type="SUPFAM" id="SSF69189">
    <property type="entry name" value="Penicillin-binding protein associated domain"/>
    <property type="match status" value="1"/>
</dbReference>
<dbReference type="EMBL" id="AP012050">
    <property type="protein sequence ID" value="BAM46142.1"/>
    <property type="molecule type" value="Genomic_DNA"/>
</dbReference>
<keyword evidence="5 17" id="KW-0121">Carboxypeptidase</keyword>
<evidence type="ECO:0000256" key="3">
    <source>
        <dbReference type="ARBA" id="ARBA00007164"/>
    </source>
</evidence>
<dbReference type="InterPro" id="IPR015956">
    <property type="entry name" value="Peniciliin-bd_prot_C_sf"/>
</dbReference>
<keyword evidence="11" id="KW-0961">Cell wall biogenesis/degradation</keyword>
<evidence type="ECO:0000256" key="7">
    <source>
        <dbReference type="ARBA" id="ARBA00022729"/>
    </source>
</evidence>
<feature type="domain" description="Peptidase S11 D-Ala-D-Ala carboxypeptidase A C-terminal" evidence="16">
    <location>
        <begin position="303"/>
        <end position="413"/>
    </location>
</feature>
<comment type="similarity">
    <text evidence="3 15">Belongs to the peptidase S11 family.</text>
</comment>
<feature type="binding site" evidence="14">
    <location>
        <position position="253"/>
    </location>
    <ligand>
        <name>substrate</name>
    </ligand>
</feature>
<dbReference type="InterPro" id="IPR012907">
    <property type="entry name" value="Peptidase_S11_C"/>
</dbReference>
<dbReference type="InterPro" id="IPR018044">
    <property type="entry name" value="Peptidase_S11"/>
</dbReference>
<dbReference type="PANTHER" id="PTHR21581:SF11">
    <property type="entry name" value="D-ALANYL-D-ALANINE CARBOXYPEPTIDASE DACA"/>
    <property type="match status" value="1"/>
</dbReference>
<dbReference type="RefSeq" id="WP_015008749.1">
    <property type="nucleotide sequence ID" value="NC_018704.1"/>
</dbReference>
<dbReference type="GO" id="GO:0008360">
    <property type="term" value="P:regulation of cell shape"/>
    <property type="evidence" value="ECO:0007669"/>
    <property type="project" value="UniProtKB-KW"/>
</dbReference>
<evidence type="ECO:0000256" key="12">
    <source>
        <dbReference type="ARBA" id="ARBA00034000"/>
    </source>
</evidence>
<dbReference type="Proteomes" id="UP000006294">
    <property type="component" value="Chromosome"/>
</dbReference>
<dbReference type="Pfam" id="PF00768">
    <property type="entry name" value="Peptidase_S11"/>
    <property type="match status" value="1"/>
</dbReference>
<feature type="active site" description="Acyl-ester intermediate" evidence="13">
    <location>
        <position position="64"/>
    </location>
</feature>
<dbReference type="EC" id="3.4.16.4" evidence="4"/>
<name>K0IYT3_AMPXN</name>
<dbReference type="PRINTS" id="PR00725">
    <property type="entry name" value="DADACBPTASE1"/>
</dbReference>
<evidence type="ECO:0000256" key="4">
    <source>
        <dbReference type="ARBA" id="ARBA00012448"/>
    </source>
</evidence>
<evidence type="ECO:0000313" key="18">
    <source>
        <dbReference type="Proteomes" id="UP000006294"/>
    </source>
</evidence>
<dbReference type="SMART" id="SM00936">
    <property type="entry name" value="PBP5_C"/>
    <property type="match status" value="1"/>
</dbReference>
<keyword evidence="8 17" id="KW-0378">Hydrolase</keyword>
<evidence type="ECO:0000256" key="13">
    <source>
        <dbReference type="PIRSR" id="PIRSR618044-1"/>
    </source>
</evidence>
<keyword evidence="7" id="KW-0732">Signal</keyword>
<keyword evidence="9" id="KW-0133">Cell shape</keyword>
<dbReference type="PANTHER" id="PTHR21581">
    <property type="entry name" value="D-ALANYL-D-ALANINE CARBOXYPEPTIDASE"/>
    <property type="match status" value="1"/>
</dbReference>
<evidence type="ECO:0000256" key="6">
    <source>
        <dbReference type="ARBA" id="ARBA00022670"/>
    </source>
</evidence>
<dbReference type="InterPro" id="IPR001967">
    <property type="entry name" value="Peptidase_S11_N"/>
</dbReference>
<dbReference type="Pfam" id="PF07943">
    <property type="entry name" value="PBP5_C"/>
    <property type="match status" value="1"/>
</dbReference>
<dbReference type="GO" id="GO:0006508">
    <property type="term" value="P:proteolysis"/>
    <property type="evidence" value="ECO:0007669"/>
    <property type="project" value="UniProtKB-KW"/>
</dbReference>
<organism evidence="17 18">
    <name type="scientific">Amphibacillus xylanus (strain ATCC 51415 / DSM 6626 / JCM 7361 / LMG 17667 / NBRC 15112 / Ep01)</name>
    <dbReference type="NCBI Taxonomy" id="698758"/>
    <lineage>
        <taxon>Bacteria</taxon>
        <taxon>Bacillati</taxon>
        <taxon>Bacillota</taxon>
        <taxon>Bacilli</taxon>
        <taxon>Bacillales</taxon>
        <taxon>Bacillaceae</taxon>
        <taxon>Amphibacillus</taxon>
    </lineage>
</organism>
<evidence type="ECO:0000256" key="10">
    <source>
        <dbReference type="ARBA" id="ARBA00022984"/>
    </source>
</evidence>
<comment type="catalytic activity">
    <reaction evidence="12">
        <text>Preferential cleavage: (Ac)2-L-Lys-D-Ala-|-D-Ala. Also transpeptidation of peptidyl-alanyl moieties that are N-acyl substituents of D-alanine.</text>
        <dbReference type="EC" id="3.4.16.4"/>
    </reaction>
</comment>
<dbReference type="PATRIC" id="fig|698758.3.peg.10"/>
<dbReference type="GO" id="GO:0009002">
    <property type="term" value="F:serine-type D-Ala-D-Ala carboxypeptidase activity"/>
    <property type="evidence" value="ECO:0007669"/>
    <property type="project" value="UniProtKB-EC"/>
</dbReference>
<evidence type="ECO:0000313" key="17">
    <source>
        <dbReference type="EMBL" id="BAM46142.1"/>
    </source>
</evidence>
<dbReference type="AlphaFoldDB" id="K0IYT3"/>